<sequence>MTPRVDSPSPSDVIASALKVLVAQGIPSQAARTTLQSMARERGLPVTRCATLVVASVNGRVN</sequence>
<dbReference type="OrthoDB" id="3630707at2"/>
<dbReference type="RefSeq" id="WP_020630152.1">
    <property type="nucleotide sequence ID" value="NZ_KB913032.1"/>
</dbReference>
<gene>
    <name evidence="1" type="ORF">CFP75_02220</name>
</gene>
<protein>
    <recommendedName>
        <fullName evidence="3">ANTAR domain-containing protein</fullName>
    </recommendedName>
</protein>
<name>A0A229S8R6_AMYAL</name>
<dbReference type="EMBL" id="NMQU01000008">
    <property type="protein sequence ID" value="OXM54974.1"/>
    <property type="molecule type" value="Genomic_DNA"/>
</dbReference>
<comment type="caution">
    <text evidence="1">The sequence shown here is derived from an EMBL/GenBank/DDBJ whole genome shotgun (WGS) entry which is preliminary data.</text>
</comment>
<evidence type="ECO:0000313" key="2">
    <source>
        <dbReference type="Proteomes" id="UP000215563"/>
    </source>
</evidence>
<reference evidence="1 2" key="1">
    <citation type="submission" date="2017-07" db="EMBL/GenBank/DDBJ databases">
        <title>Amycolatopsis alba DSM 44262 Genome sequencing and assembly.</title>
        <authorList>
            <person name="Kaur N."/>
            <person name="Mayilraj S."/>
        </authorList>
    </citation>
    <scope>NUCLEOTIDE SEQUENCE [LARGE SCALE GENOMIC DNA]</scope>
    <source>
        <strain evidence="1 2">DSM 44262</strain>
    </source>
</reference>
<organism evidence="1 2">
    <name type="scientific">Amycolatopsis alba DSM 44262</name>
    <dbReference type="NCBI Taxonomy" id="1125972"/>
    <lineage>
        <taxon>Bacteria</taxon>
        <taxon>Bacillati</taxon>
        <taxon>Actinomycetota</taxon>
        <taxon>Actinomycetes</taxon>
        <taxon>Pseudonocardiales</taxon>
        <taxon>Pseudonocardiaceae</taxon>
        <taxon>Amycolatopsis</taxon>
    </lineage>
</organism>
<keyword evidence="2" id="KW-1185">Reference proteome</keyword>
<accession>A0A229S8R6</accession>
<evidence type="ECO:0000313" key="1">
    <source>
        <dbReference type="EMBL" id="OXM54974.1"/>
    </source>
</evidence>
<dbReference type="AlphaFoldDB" id="A0A229S8R6"/>
<dbReference type="Proteomes" id="UP000215563">
    <property type="component" value="Unassembled WGS sequence"/>
</dbReference>
<proteinExistence type="predicted"/>
<evidence type="ECO:0008006" key="3">
    <source>
        <dbReference type="Google" id="ProtNLM"/>
    </source>
</evidence>